<evidence type="ECO:0000313" key="2">
    <source>
        <dbReference type="Proteomes" id="UP000522688"/>
    </source>
</evidence>
<gene>
    <name evidence="1" type="ORF">FB463_000048</name>
</gene>
<comment type="caution">
    <text evidence="1">The sequence shown here is derived from an EMBL/GenBank/DDBJ whole genome shotgun (WGS) entry which is preliminary data.</text>
</comment>
<organism evidence="1 2">
    <name type="scientific">Frigoribacterium faeni</name>
    <dbReference type="NCBI Taxonomy" id="145483"/>
    <lineage>
        <taxon>Bacteria</taxon>
        <taxon>Bacillati</taxon>
        <taxon>Actinomycetota</taxon>
        <taxon>Actinomycetes</taxon>
        <taxon>Micrococcales</taxon>
        <taxon>Microbacteriaceae</taxon>
        <taxon>Frigoribacterium</taxon>
    </lineage>
</organism>
<dbReference type="EMBL" id="JACGWW010000001">
    <property type="protein sequence ID" value="MBA8811824.1"/>
    <property type="molecule type" value="Genomic_DNA"/>
</dbReference>
<protein>
    <submittedName>
        <fullName evidence="1">Uncharacterized protein</fullName>
    </submittedName>
</protein>
<sequence length="131" mass="14303">MSTLPDEGPHAVHEAELVFAHVRAVVGDRATRATSPRLSTRLTAKALRAAGVHHVGGEILHAADLRRDGTQLFDRSETVLLEVLALPRWFYGLYVEPNTPTCAQWRELTDVFEALGGALGARLAPIDDFAH</sequence>
<dbReference type="RefSeq" id="WP_146857038.1">
    <property type="nucleotide sequence ID" value="NZ_BAAAHR010000007.1"/>
</dbReference>
<proteinExistence type="predicted"/>
<dbReference type="AlphaFoldDB" id="A0A7W3JFD4"/>
<dbReference type="OrthoDB" id="5118829at2"/>
<reference evidence="1 2" key="1">
    <citation type="submission" date="2020-07" db="EMBL/GenBank/DDBJ databases">
        <title>Sequencing the genomes of 1000 actinobacteria strains.</title>
        <authorList>
            <person name="Klenk H.-P."/>
        </authorList>
    </citation>
    <scope>NUCLEOTIDE SEQUENCE [LARGE SCALE GENOMIC DNA]</scope>
    <source>
        <strain evidence="1 2">DSM 10309</strain>
    </source>
</reference>
<dbReference type="Proteomes" id="UP000522688">
    <property type="component" value="Unassembled WGS sequence"/>
</dbReference>
<accession>A0A7W3JFD4</accession>
<evidence type="ECO:0000313" key="1">
    <source>
        <dbReference type="EMBL" id="MBA8811824.1"/>
    </source>
</evidence>
<name>A0A7W3JFD4_9MICO</name>